<keyword evidence="1" id="KW-0732">Signal</keyword>
<feature type="chain" id="PRO_5018234580" description="Galactose oxidase" evidence="1">
    <location>
        <begin position="19"/>
        <end position="377"/>
    </location>
</feature>
<gene>
    <name evidence="2" type="ORF">P167DRAFT_319520</name>
</gene>
<dbReference type="EMBL" id="ML119109">
    <property type="protein sequence ID" value="RPB16471.1"/>
    <property type="molecule type" value="Genomic_DNA"/>
</dbReference>
<proteinExistence type="predicted"/>
<protein>
    <recommendedName>
        <fullName evidence="4">Galactose oxidase</fullName>
    </recommendedName>
</protein>
<organism evidence="2 3">
    <name type="scientific">Morchella conica CCBAS932</name>
    <dbReference type="NCBI Taxonomy" id="1392247"/>
    <lineage>
        <taxon>Eukaryota</taxon>
        <taxon>Fungi</taxon>
        <taxon>Dikarya</taxon>
        <taxon>Ascomycota</taxon>
        <taxon>Pezizomycotina</taxon>
        <taxon>Pezizomycetes</taxon>
        <taxon>Pezizales</taxon>
        <taxon>Morchellaceae</taxon>
        <taxon>Morchella</taxon>
    </lineage>
</organism>
<evidence type="ECO:0000313" key="2">
    <source>
        <dbReference type="EMBL" id="RPB16471.1"/>
    </source>
</evidence>
<dbReference type="Proteomes" id="UP000277580">
    <property type="component" value="Unassembled WGS sequence"/>
</dbReference>
<evidence type="ECO:0000256" key="1">
    <source>
        <dbReference type="SAM" id="SignalP"/>
    </source>
</evidence>
<reference evidence="2 3" key="1">
    <citation type="journal article" date="2018" name="Nat. Ecol. Evol.">
        <title>Pezizomycetes genomes reveal the molecular basis of ectomycorrhizal truffle lifestyle.</title>
        <authorList>
            <person name="Murat C."/>
            <person name="Payen T."/>
            <person name="Noel B."/>
            <person name="Kuo A."/>
            <person name="Morin E."/>
            <person name="Chen J."/>
            <person name="Kohler A."/>
            <person name="Krizsan K."/>
            <person name="Balestrini R."/>
            <person name="Da Silva C."/>
            <person name="Montanini B."/>
            <person name="Hainaut M."/>
            <person name="Levati E."/>
            <person name="Barry K.W."/>
            <person name="Belfiori B."/>
            <person name="Cichocki N."/>
            <person name="Clum A."/>
            <person name="Dockter R.B."/>
            <person name="Fauchery L."/>
            <person name="Guy J."/>
            <person name="Iotti M."/>
            <person name="Le Tacon F."/>
            <person name="Lindquist E.A."/>
            <person name="Lipzen A."/>
            <person name="Malagnac F."/>
            <person name="Mello A."/>
            <person name="Molinier V."/>
            <person name="Miyauchi S."/>
            <person name="Poulain J."/>
            <person name="Riccioni C."/>
            <person name="Rubini A."/>
            <person name="Sitrit Y."/>
            <person name="Splivallo R."/>
            <person name="Traeger S."/>
            <person name="Wang M."/>
            <person name="Zifcakova L."/>
            <person name="Wipf D."/>
            <person name="Zambonelli A."/>
            <person name="Paolocci F."/>
            <person name="Nowrousian M."/>
            <person name="Ottonello S."/>
            <person name="Baldrian P."/>
            <person name="Spatafora J.W."/>
            <person name="Henrissat B."/>
            <person name="Nagy L.G."/>
            <person name="Aury J.M."/>
            <person name="Wincker P."/>
            <person name="Grigoriev I.V."/>
            <person name="Bonfante P."/>
            <person name="Martin F.M."/>
        </authorList>
    </citation>
    <scope>NUCLEOTIDE SEQUENCE [LARGE SCALE GENOMIC DNA]</scope>
    <source>
        <strain evidence="2 3">CCBAS932</strain>
    </source>
</reference>
<keyword evidence="3" id="KW-1185">Reference proteome</keyword>
<dbReference type="AlphaFoldDB" id="A0A3N4L755"/>
<dbReference type="STRING" id="1392247.A0A3N4L755"/>
<evidence type="ECO:0008006" key="4">
    <source>
        <dbReference type="Google" id="ProtNLM"/>
    </source>
</evidence>
<accession>A0A3N4L755</accession>
<name>A0A3N4L755_9PEZI</name>
<dbReference type="InParanoid" id="A0A3N4L755"/>
<feature type="signal peptide" evidence="1">
    <location>
        <begin position="1"/>
        <end position="18"/>
    </location>
</feature>
<dbReference type="OrthoDB" id="10251809at2759"/>
<sequence length="377" mass="42551">MNLYRWASLPFFVAVVLAASGNQTVKRIGSGDIPSDQQTYDFSPENRCALLSHQSAVLKNDDHHLLVIEGGMSKFKFIWKAEVVEVLDLNPYTFSIDLTQEFDPYTWTPSFQTRKPLNVPALNRFGMWVDSSQDVIYIQGGHFYAASKWNESSYSPEKADIPDWSLWRFDVRSGKRAWEDVTGDYGWKVERALAGAVVSIPKYDLSFYGGGITNSRTSSETPLGLSRPQVGMLVYNHTTSTMTNETFFGDEEGYGYWNGRMLHLPIGCGKGYLISFVPERARAGTFLSDDGSVAEKTGESVVFNYAMIYSLDKKIWFNQSTTFFDDEKPIVRTRFCGAVVYSNETDTWEVWIHGGMSMDGQSGGIDEMWVLSLPTFM</sequence>
<evidence type="ECO:0000313" key="3">
    <source>
        <dbReference type="Proteomes" id="UP000277580"/>
    </source>
</evidence>